<feature type="compositionally biased region" description="Low complexity" evidence="2">
    <location>
        <begin position="1170"/>
        <end position="1200"/>
    </location>
</feature>
<dbReference type="Proteomes" id="UP001141327">
    <property type="component" value="Unassembled WGS sequence"/>
</dbReference>
<feature type="compositionally biased region" description="Pro residues" evidence="2">
    <location>
        <begin position="350"/>
        <end position="364"/>
    </location>
</feature>
<dbReference type="Pfam" id="PF26116">
    <property type="entry name" value="FAM13A"/>
    <property type="match status" value="1"/>
</dbReference>
<evidence type="ECO:0000259" key="3">
    <source>
        <dbReference type="PROSITE" id="PS50238"/>
    </source>
</evidence>
<feature type="compositionally biased region" description="Pro residues" evidence="2">
    <location>
        <begin position="1211"/>
        <end position="1231"/>
    </location>
</feature>
<feature type="compositionally biased region" description="Pro residues" evidence="2">
    <location>
        <begin position="1114"/>
        <end position="1132"/>
    </location>
</feature>
<dbReference type="EMBL" id="JAPMOS010000003">
    <property type="protein sequence ID" value="KAJ4462413.1"/>
    <property type="molecule type" value="Genomic_DNA"/>
</dbReference>
<feature type="compositionally biased region" description="Pro residues" evidence="2">
    <location>
        <begin position="319"/>
        <end position="332"/>
    </location>
</feature>
<feature type="compositionally biased region" description="Basic and acidic residues" evidence="2">
    <location>
        <begin position="528"/>
        <end position="538"/>
    </location>
</feature>
<dbReference type="Gene3D" id="1.10.555.10">
    <property type="entry name" value="Rho GTPase activation protein"/>
    <property type="match status" value="1"/>
</dbReference>
<dbReference type="Pfam" id="PF00620">
    <property type="entry name" value="RhoGAP"/>
    <property type="match status" value="1"/>
</dbReference>
<keyword evidence="5" id="KW-1185">Reference proteome</keyword>
<feature type="compositionally biased region" description="Low complexity" evidence="2">
    <location>
        <begin position="503"/>
        <end position="527"/>
    </location>
</feature>
<feature type="compositionally biased region" description="Low complexity" evidence="2">
    <location>
        <begin position="296"/>
        <end position="306"/>
    </location>
</feature>
<feature type="region of interest" description="Disordered" evidence="2">
    <location>
        <begin position="206"/>
        <end position="235"/>
    </location>
</feature>
<dbReference type="CDD" id="cd00159">
    <property type="entry name" value="RhoGAP"/>
    <property type="match status" value="1"/>
</dbReference>
<feature type="region of interest" description="Disordered" evidence="2">
    <location>
        <begin position="251"/>
        <end position="405"/>
    </location>
</feature>
<feature type="compositionally biased region" description="Gly residues" evidence="2">
    <location>
        <begin position="1582"/>
        <end position="1591"/>
    </location>
</feature>
<feature type="coiled-coil region" evidence="1">
    <location>
        <begin position="881"/>
        <end position="925"/>
    </location>
</feature>
<keyword evidence="1" id="KW-0175">Coiled coil</keyword>
<feature type="compositionally biased region" description="Low complexity" evidence="2">
    <location>
        <begin position="266"/>
        <end position="284"/>
    </location>
</feature>
<dbReference type="CDD" id="cd23767">
    <property type="entry name" value="IQCD"/>
    <property type="match status" value="1"/>
</dbReference>
<evidence type="ECO:0000313" key="4">
    <source>
        <dbReference type="EMBL" id="KAJ4462413.1"/>
    </source>
</evidence>
<feature type="compositionally biased region" description="Low complexity" evidence="2">
    <location>
        <begin position="1254"/>
        <end position="1264"/>
    </location>
</feature>
<feature type="region of interest" description="Disordered" evidence="2">
    <location>
        <begin position="435"/>
        <end position="556"/>
    </location>
</feature>
<feature type="compositionally biased region" description="Low complexity" evidence="2">
    <location>
        <begin position="1483"/>
        <end position="1493"/>
    </location>
</feature>
<feature type="compositionally biased region" description="Low complexity" evidence="2">
    <location>
        <begin position="1305"/>
        <end position="1319"/>
    </location>
</feature>
<feature type="domain" description="Rho-GAP" evidence="3">
    <location>
        <begin position="13"/>
        <end position="202"/>
    </location>
</feature>
<feature type="compositionally biased region" description="Low complexity" evidence="2">
    <location>
        <begin position="220"/>
        <end position="234"/>
    </location>
</feature>
<evidence type="ECO:0000313" key="5">
    <source>
        <dbReference type="Proteomes" id="UP001141327"/>
    </source>
</evidence>
<comment type="caution">
    <text evidence="4">The sequence shown here is derived from an EMBL/GenBank/DDBJ whole genome shotgun (WGS) entry which is preliminary data.</text>
</comment>
<dbReference type="PANTHER" id="PTHR45808:SF2">
    <property type="entry name" value="RHO GTPASE-ACTIVATING PROTEIN 68F"/>
    <property type="match status" value="1"/>
</dbReference>
<feature type="compositionally biased region" description="Pro residues" evidence="2">
    <location>
        <begin position="1538"/>
        <end position="1571"/>
    </location>
</feature>
<dbReference type="PROSITE" id="PS50096">
    <property type="entry name" value="IQ"/>
    <property type="match status" value="1"/>
</dbReference>
<accession>A0ABQ8UU91</accession>
<feature type="compositionally biased region" description="Low complexity" evidence="2">
    <location>
        <begin position="1445"/>
        <end position="1461"/>
    </location>
</feature>
<protein>
    <submittedName>
        <fullName evidence="4">Rho GTPase-activating protein 17</fullName>
    </submittedName>
</protein>
<dbReference type="InterPro" id="IPR008936">
    <property type="entry name" value="Rho_GTPase_activation_prot"/>
</dbReference>
<reference evidence="4" key="1">
    <citation type="journal article" date="2022" name="bioRxiv">
        <title>Genomics of Preaxostyla Flagellates Illuminates Evolutionary Transitions and the Path Towards Mitochondrial Loss.</title>
        <authorList>
            <person name="Novak L.V.F."/>
            <person name="Treitli S.C."/>
            <person name="Pyrih J."/>
            <person name="Halakuc P."/>
            <person name="Pipaliya S.V."/>
            <person name="Vacek V."/>
            <person name="Brzon O."/>
            <person name="Soukal P."/>
            <person name="Eme L."/>
            <person name="Dacks J.B."/>
            <person name="Karnkowska A."/>
            <person name="Elias M."/>
            <person name="Hampl V."/>
        </authorList>
    </citation>
    <scope>NUCLEOTIDE SEQUENCE</scope>
    <source>
        <strain evidence="4">RCP-MX</strain>
    </source>
</reference>
<dbReference type="InterPro" id="IPR059029">
    <property type="entry name" value="FAM13A_dom"/>
</dbReference>
<proteinExistence type="predicted"/>
<evidence type="ECO:0000256" key="2">
    <source>
        <dbReference type="SAM" id="MobiDB-lite"/>
    </source>
</evidence>
<dbReference type="InterPro" id="IPR000198">
    <property type="entry name" value="RhoGAP_dom"/>
</dbReference>
<dbReference type="PANTHER" id="PTHR45808">
    <property type="entry name" value="RHO GTPASE-ACTIVATING PROTEIN 68F"/>
    <property type="match status" value="1"/>
</dbReference>
<feature type="region of interest" description="Disordered" evidence="2">
    <location>
        <begin position="1078"/>
        <end position="1422"/>
    </location>
</feature>
<feature type="region of interest" description="Disordered" evidence="2">
    <location>
        <begin position="1434"/>
        <end position="1471"/>
    </location>
</feature>
<dbReference type="PROSITE" id="PS50238">
    <property type="entry name" value="RHOGAP"/>
    <property type="match status" value="1"/>
</dbReference>
<name>A0ABQ8UU91_9EUKA</name>
<sequence length="1591" mass="167107">MSFFKKKKPVYGQDLSIILSRPENQPIPQLIVEGFKFLEETGAYNVEGVFRLSPSKTSLDKLKQQIDKEGIANYQGCDVHTVAGSIKSFFRELPEPLMTYDLFDRFVETCDISDRDLRLQTLWQLIRALPSANYKVLSFLVDRMVVASTHVAQTKMDLTNLSRVMAPNLFRPRDNNPLAMMQHVNSINMLFESILENSEYFFPELAKAEPDEPPPPPFAPEAATTAVPAGEAKATSPVPLIQQADGEFSEAALQPKRPPEEPQLEGLPASGAPGPVAPEEGPLALTMTNPPPPAAPGEGPAEWLGGEPKRPRGGEEPEMPAPPERAPPQPPPAREEPQPPEEEFLAGAPPAAPLPQPPSTPSSAPPASSVHPRTPEGLPSVGPQPTLGTPTAGAPLHGSSPTRISAHFAEQIDELVRRSVIDMLFDSSRKGLSLFAPAVDLSPRSPHSPLVRRAERPGPSPLAAPSPAQLNPVLSPRPQPRHPQRRVQTAIQRSETAIQRSDSQQPTAAPAPAPAASTEAPAPAPAETRGRPEVEPERRKSHHSHHGGGSPDRYVSPRLLEYRQMVTTAKGLMHEIKAFDAQFQRQFGRLPTKSERVPIAQKMLDYTAIRNELRTRAAVMIQSVYKGWCGRRLLGRLRVERDAFLREPLPVLEERLRVLRAAEGRPEDLAAYGSNMALVRAEKAAVKNELRHFDHTFQAVYGRLPLKEEKEPLRRLYSRYKALGQLLDDLVKRNPGAASAAVAPAPPTTVAGRYGAPAASGPYGGAATTGVLQGRPTSGGMSRSAASAGPAPGTASMATAAMGGSAALNAVATPVAPATGAVGSRLVRHGSGLSGASGSGPYRGSTSSLVGGQARVGGGLGLGVAGSRSSMRMGPGGAVVSAQAQRLAQEQQELQARLEQQRVDMATYEQDQRRLQAQQEELARIPGQEAVIANLKTEQRLIAQKMKALQTDFLTAHDRLKAPGASGASWLPRHRLALASCRMSGLAMRRPSEGRTRYDRQRRFLEAEPPKGRTFWPGGDGTTARLAAREVQRPSSHPSNFWNNTIFTCPISFSAPCEAHSSSVLLRDLPVWCALTTPQDRGHSPSHQRPLSFHPPLSRLRRGPPSPTLMAALPPIPFIPDRPPPSPSPATSPPRRFKPPPPSPYASGGERARSPGPTPFSRSPSPVGPARPLLAWPPARPGDATLGAGTPAAPATPTHTSRVPAALGFPPTQPVGRFPPPTVPTPAPTVLPGPNLDSTPRAPAPCGGRLALTPSAPSGGSASPPRAPAPYGAPVPSVPSGGPASPPRDFDWTTGTAGMGRAFIPAGPGLPAGPDLPVGTASPPSPGRLSSPPGGFHSPIARALAVMRAQPPLTQRLLSPPRPAGGGRSSPSERRAPGGFGPGAATTSPPTPNASAPRLAARATPAGPPADVRPAGTPHSTALFLATLGSGRPALRAAPAPPPGSAWAASAPASGRAAWPGGDPGGAVDSPLVIPAWLRPAGASAAPAAAAPPVLTPRRPPASPPRPAAPVPALPLRRAPPPPPPPSPAGPQLLSLLSPPPGPGRGSPPRPSVPAPGWQPPPVPVAPPPFEPYTNPQRYSGLGLGLGLGWP</sequence>
<feature type="compositionally biased region" description="Polar residues" evidence="2">
    <location>
        <begin position="487"/>
        <end position="502"/>
    </location>
</feature>
<dbReference type="SUPFAM" id="SSF48350">
    <property type="entry name" value="GTPase activation domain, GAP"/>
    <property type="match status" value="1"/>
</dbReference>
<evidence type="ECO:0000256" key="1">
    <source>
        <dbReference type="SAM" id="Coils"/>
    </source>
</evidence>
<feature type="compositionally biased region" description="Pro residues" evidence="2">
    <location>
        <begin position="1494"/>
        <end position="1529"/>
    </location>
</feature>
<gene>
    <name evidence="4" type="ORF">PAPYR_1046</name>
</gene>
<feature type="compositionally biased region" description="Low complexity" evidence="2">
    <location>
        <begin position="1383"/>
        <end position="1397"/>
    </location>
</feature>
<feature type="region of interest" description="Disordered" evidence="2">
    <location>
        <begin position="1483"/>
        <end position="1591"/>
    </location>
</feature>
<feature type="compositionally biased region" description="Pro residues" evidence="2">
    <location>
        <begin position="1265"/>
        <end position="1277"/>
    </location>
</feature>
<organism evidence="4 5">
    <name type="scientific">Paratrimastix pyriformis</name>
    <dbReference type="NCBI Taxonomy" id="342808"/>
    <lineage>
        <taxon>Eukaryota</taxon>
        <taxon>Metamonada</taxon>
        <taxon>Preaxostyla</taxon>
        <taxon>Paratrimastigidae</taxon>
        <taxon>Paratrimastix</taxon>
    </lineage>
</organism>
<dbReference type="SMART" id="SM00324">
    <property type="entry name" value="RhoGAP"/>
    <property type="match status" value="1"/>
</dbReference>